<dbReference type="NCBIfam" id="TIGR00011">
    <property type="entry name" value="YbaK_EbsC"/>
    <property type="match status" value="1"/>
</dbReference>
<gene>
    <name evidence="6" type="ORF">BMAGN_0452</name>
</gene>
<dbReference type="RefSeq" id="WP_026501828.1">
    <property type="nucleotide sequence ID" value="NZ_JGZB01000003.1"/>
</dbReference>
<keyword evidence="7" id="KW-1185">Reference proteome</keyword>
<feature type="domain" description="YbaK/aminoacyl-tRNA synthetase-associated" evidence="5">
    <location>
        <begin position="45"/>
        <end position="154"/>
    </location>
</feature>
<evidence type="ECO:0000256" key="4">
    <source>
        <dbReference type="PIRNR" id="PIRNR006181"/>
    </source>
</evidence>
<name>A0A087BC34_9BIFI</name>
<accession>A0A087BC34</accession>
<dbReference type="PANTHER" id="PTHR30411">
    <property type="entry name" value="CYTOPLASMIC PROTEIN"/>
    <property type="match status" value="1"/>
</dbReference>
<dbReference type="InterPro" id="IPR007214">
    <property type="entry name" value="YbaK/aa-tRNA-synth-assoc-dom"/>
</dbReference>
<evidence type="ECO:0000256" key="2">
    <source>
        <dbReference type="ARBA" id="ARBA00022917"/>
    </source>
</evidence>
<evidence type="ECO:0000313" key="7">
    <source>
        <dbReference type="Proteomes" id="UP000029052"/>
    </source>
</evidence>
<dbReference type="GO" id="GO:0016829">
    <property type="term" value="F:lyase activity"/>
    <property type="evidence" value="ECO:0007669"/>
    <property type="project" value="UniProtKB-KW"/>
</dbReference>
<dbReference type="GO" id="GO:0006412">
    <property type="term" value="P:translation"/>
    <property type="evidence" value="ECO:0007669"/>
    <property type="project" value="UniProtKB-KW"/>
</dbReference>
<dbReference type="Pfam" id="PF04073">
    <property type="entry name" value="tRNA_edit"/>
    <property type="match status" value="1"/>
</dbReference>
<evidence type="ECO:0000259" key="5">
    <source>
        <dbReference type="Pfam" id="PF04073"/>
    </source>
</evidence>
<dbReference type="SUPFAM" id="SSF55826">
    <property type="entry name" value="YbaK/ProRS associated domain"/>
    <property type="match status" value="1"/>
</dbReference>
<dbReference type="PIRSF" id="PIRSF006181">
    <property type="entry name" value="EbsC_YbaK"/>
    <property type="match status" value="1"/>
</dbReference>
<dbReference type="Gene3D" id="3.90.960.10">
    <property type="entry name" value="YbaK/aminoacyl-tRNA synthetase-associated domain"/>
    <property type="match status" value="1"/>
</dbReference>
<sequence>MSKKKHAKGTASTPATVELDKAGITFTLYEYEHSNDSEEGFGLEGAHKLGIDPHKVYKTLMADTGSERVIGVVPVAGHMDLKKLAAAVGAKKAQMADPKVAMRESGYVVGGISPLGQRTRHTTVLDESVLEFDEVLVSGGKRGMSVGVKPEDLIAVLHASVAPIAAD</sequence>
<dbReference type="InterPro" id="IPR004369">
    <property type="entry name" value="Prolyl-tRNA_editing_YbaK/EbsC"/>
</dbReference>
<dbReference type="PANTHER" id="PTHR30411:SF0">
    <property type="entry name" value="CYS-TRNA(PRO)_CYS-TRNA(CYS) DEACYLASE YBAK"/>
    <property type="match status" value="1"/>
</dbReference>
<dbReference type="AlphaFoldDB" id="A0A087BC34"/>
<dbReference type="eggNOG" id="COG2606">
    <property type="taxonomic scope" value="Bacteria"/>
</dbReference>
<keyword evidence="3 4" id="KW-0456">Lyase</keyword>
<dbReference type="GO" id="GO:0002161">
    <property type="term" value="F:aminoacyl-tRNA deacylase activity"/>
    <property type="evidence" value="ECO:0007669"/>
    <property type="project" value="InterPro"/>
</dbReference>
<organism evidence="6 7">
    <name type="scientific">Bifidobacterium magnum</name>
    <dbReference type="NCBI Taxonomy" id="1692"/>
    <lineage>
        <taxon>Bacteria</taxon>
        <taxon>Bacillati</taxon>
        <taxon>Actinomycetota</taxon>
        <taxon>Actinomycetes</taxon>
        <taxon>Bifidobacteriales</taxon>
        <taxon>Bifidobacteriaceae</taxon>
        <taxon>Bifidobacterium</taxon>
    </lineage>
</organism>
<protein>
    <recommendedName>
        <fullName evidence="4">Cys-tRNA(Pro)/Cys-tRNA(Cys) deacylase</fullName>
        <ecNumber evidence="4">4.2.-.-</ecNumber>
    </recommendedName>
</protein>
<proteinExistence type="inferred from homology"/>
<dbReference type="CDD" id="cd00002">
    <property type="entry name" value="YbaK_deacylase"/>
    <property type="match status" value="1"/>
</dbReference>
<evidence type="ECO:0000256" key="1">
    <source>
        <dbReference type="ARBA" id="ARBA00009798"/>
    </source>
</evidence>
<dbReference type="EMBL" id="JGZB01000003">
    <property type="protein sequence ID" value="KFI68584.1"/>
    <property type="molecule type" value="Genomic_DNA"/>
</dbReference>
<evidence type="ECO:0000313" key="6">
    <source>
        <dbReference type="EMBL" id="KFI68584.1"/>
    </source>
</evidence>
<dbReference type="InterPro" id="IPR036754">
    <property type="entry name" value="YbaK/aa-tRNA-synt-asso_dom_sf"/>
</dbReference>
<keyword evidence="2 4" id="KW-0648">Protein biosynthesis</keyword>
<comment type="caution">
    <text evidence="6">The sequence shown here is derived from an EMBL/GenBank/DDBJ whole genome shotgun (WGS) entry which is preliminary data.</text>
</comment>
<reference evidence="6 7" key="1">
    <citation type="submission" date="2014-03" db="EMBL/GenBank/DDBJ databases">
        <title>Genomics of Bifidobacteria.</title>
        <authorList>
            <person name="Ventura M."/>
            <person name="Milani C."/>
            <person name="Lugli G.A."/>
        </authorList>
    </citation>
    <scope>NUCLEOTIDE SEQUENCE [LARGE SCALE GENOMIC DNA]</scope>
    <source>
        <strain evidence="6 7">LMG 11591</strain>
    </source>
</reference>
<evidence type="ECO:0000256" key="3">
    <source>
        <dbReference type="ARBA" id="ARBA00023239"/>
    </source>
</evidence>
<comment type="similarity">
    <text evidence="1 4">Belongs to the prolyl-tRNA editing family. YbaK/EbsC subfamily.</text>
</comment>
<dbReference type="EC" id="4.2.-.-" evidence="4"/>
<dbReference type="Proteomes" id="UP000029052">
    <property type="component" value="Unassembled WGS sequence"/>
</dbReference>
<dbReference type="STRING" id="1692.BMAGN_0452"/>